<evidence type="ECO:0000313" key="4">
    <source>
        <dbReference type="EMBL" id="CAJ1385431.1"/>
    </source>
</evidence>
<name>A0AA36ID10_9DINO</name>
<dbReference type="Gene3D" id="1.10.238.10">
    <property type="entry name" value="EF-hand"/>
    <property type="match status" value="1"/>
</dbReference>
<feature type="region of interest" description="Disordered" evidence="2">
    <location>
        <begin position="195"/>
        <end position="257"/>
    </location>
</feature>
<dbReference type="AlphaFoldDB" id="A0AA36ID10"/>
<accession>A0AA36ID10</accession>
<dbReference type="PROSITE" id="PS00018">
    <property type="entry name" value="EF_HAND_1"/>
    <property type="match status" value="1"/>
</dbReference>
<dbReference type="InterPro" id="IPR011992">
    <property type="entry name" value="EF-hand-dom_pair"/>
</dbReference>
<keyword evidence="5" id="KW-1185">Reference proteome</keyword>
<evidence type="ECO:0000256" key="2">
    <source>
        <dbReference type="SAM" id="MobiDB-lite"/>
    </source>
</evidence>
<evidence type="ECO:0000259" key="3">
    <source>
        <dbReference type="PROSITE" id="PS50222"/>
    </source>
</evidence>
<dbReference type="EMBL" id="CAUJNA010001236">
    <property type="protein sequence ID" value="CAJ1385431.1"/>
    <property type="molecule type" value="Genomic_DNA"/>
</dbReference>
<gene>
    <name evidence="4" type="ORF">EVOR1521_LOCUS12038</name>
</gene>
<keyword evidence="1" id="KW-0106">Calcium</keyword>
<evidence type="ECO:0000256" key="1">
    <source>
        <dbReference type="ARBA" id="ARBA00022837"/>
    </source>
</evidence>
<sequence>MKEKERVDAQVLESMKQIFHDADTDKSGQLDKDELRTSFSNFRVRDRLRLLRIPFKDLEMLFQILDDESSGQVNADRFFRGVQRLRGQAAACDLHQMSVDLNRRLSWCDMHQSQVNYLNDHLAELVDTMDDMDGAVVRSDHDEKDPVLMSKRGRNKFVKSEQLRGREFKEGLMPKKSYDPWEEIKKQEFLQRRAERLQKDEPQPTREEKRKEAERQEWAAIQEAKAEKHRRKEARKNQPPPPPLPFHLQRVKEEQVKVKEKQRIDKLRRIAAEAGTCLARR</sequence>
<feature type="domain" description="EF-hand" evidence="3">
    <location>
        <begin position="10"/>
        <end position="45"/>
    </location>
</feature>
<dbReference type="InterPro" id="IPR002048">
    <property type="entry name" value="EF_hand_dom"/>
</dbReference>
<organism evidence="4 5">
    <name type="scientific">Effrenium voratum</name>
    <dbReference type="NCBI Taxonomy" id="2562239"/>
    <lineage>
        <taxon>Eukaryota</taxon>
        <taxon>Sar</taxon>
        <taxon>Alveolata</taxon>
        <taxon>Dinophyceae</taxon>
        <taxon>Suessiales</taxon>
        <taxon>Symbiodiniaceae</taxon>
        <taxon>Effrenium</taxon>
    </lineage>
</organism>
<feature type="compositionally biased region" description="Basic and acidic residues" evidence="2">
    <location>
        <begin position="195"/>
        <end position="217"/>
    </location>
</feature>
<evidence type="ECO:0000313" key="5">
    <source>
        <dbReference type="Proteomes" id="UP001178507"/>
    </source>
</evidence>
<dbReference type="SMART" id="SM00054">
    <property type="entry name" value="EFh"/>
    <property type="match status" value="2"/>
</dbReference>
<dbReference type="PROSITE" id="PS50222">
    <property type="entry name" value="EF_HAND_2"/>
    <property type="match status" value="1"/>
</dbReference>
<reference evidence="4" key="1">
    <citation type="submission" date="2023-08" db="EMBL/GenBank/DDBJ databases">
        <authorList>
            <person name="Chen Y."/>
            <person name="Shah S."/>
            <person name="Dougan E. K."/>
            <person name="Thang M."/>
            <person name="Chan C."/>
        </authorList>
    </citation>
    <scope>NUCLEOTIDE SEQUENCE</scope>
</reference>
<dbReference type="GO" id="GO:0005509">
    <property type="term" value="F:calcium ion binding"/>
    <property type="evidence" value="ECO:0007669"/>
    <property type="project" value="InterPro"/>
</dbReference>
<dbReference type="InterPro" id="IPR018247">
    <property type="entry name" value="EF_Hand_1_Ca_BS"/>
</dbReference>
<dbReference type="SUPFAM" id="SSF47473">
    <property type="entry name" value="EF-hand"/>
    <property type="match status" value="1"/>
</dbReference>
<proteinExistence type="predicted"/>
<protein>
    <recommendedName>
        <fullName evidence="3">EF-hand domain-containing protein</fullName>
    </recommendedName>
</protein>
<comment type="caution">
    <text evidence="4">The sequence shown here is derived from an EMBL/GenBank/DDBJ whole genome shotgun (WGS) entry which is preliminary data.</text>
</comment>
<dbReference type="Proteomes" id="UP001178507">
    <property type="component" value="Unassembled WGS sequence"/>
</dbReference>